<feature type="transmembrane region" description="Helical" evidence="7">
    <location>
        <begin position="361"/>
        <end position="383"/>
    </location>
</feature>
<feature type="transmembrane region" description="Helical" evidence="7">
    <location>
        <begin position="319"/>
        <end position="340"/>
    </location>
</feature>
<feature type="transmembrane region" description="Helical" evidence="7">
    <location>
        <begin position="433"/>
        <end position="456"/>
    </location>
</feature>
<keyword evidence="3 6" id="KW-0812">Transmembrane</keyword>
<comment type="subcellular location">
    <subcellularLocation>
        <location evidence="1">Membrane</location>
        <topology evidence="1">Multi-pass membrane protein</topology>
    </subcellularLocation>
</comment>
<dbReference type="SUPFAM" id="SSF161070">
    <property type="entry name" value="SNF-like"/>
    <property type="match status" value="1"/>
</dbReference>
<comment type="similarity">
    <text evidence="6">Belongs to the sodium:neurotransmitter symporter (SNF) (TC 2.A.22) family.</text>
</comment>
<evidence type="ECO:0000256" key="3">
    <source>
        <dbReference type="ARBA" id="ARBA00022692"/>
    </source>
</evidence>
<accession>A0ABP9FI16</accession>
<reference evidence="9" key="1">
    <citation type="journal article" date="2019" name="Int. J. Syst. Evol. Microbiol.">
        <title>The Global Catalogue of Microorganisms (GCM) 10K type strain sequencing project: providing services to taxonomists for standard genome sequencing and annotation.</title>
        <authorList>
            <consortium name="The Broad Institute Genomics Platform"/>
            <consortium name="The Broad Institute Genome Sequencing Center for Infectious Disease"/>
            <person name="Wu L."/>
            <person name="Ma J."/>
        </authorList>
    </citation>
    <scope>NUCLEOTIDE SEQUENCE [LARGE SCALE GENOMIC DNA]</scope>
    <source>
        <strain evidence="9">JCM 18401</strain>
    </source>
</reference>
<dbReference type="CDD" id="cd10336">
    <property type="entry name" value="SLC6sbd_Tyt1-Like"/>
    <property type="match status" value="1"/>
</dbReference>
<evidence type="ECO:0000256" key="6">
    <source>
        <dbReference type="RuleBase" id="RU003732"/>
    </source>
</evidence>
<dbReference type="Pfam" id="PF00209">
    <property type="entry name" value="SNF"/>
    <property type="match status" value="2"/>
</dbReference>
<dbReference type="NCBIfam" id="NF037979">
    <property type="entry name" value="Na_transp"/>
    <property type="match status" value="1"/>
</dbReference>
<organism evidence="8 9">
    <name type="scientific">Ferrimonas pelagia</name>
    <dbReference type="NCBI Taxonomy" id="1177826"/>
    <lineage>
        <taxon>Bacteria</taxon>
        <taxon>Pseudomonadati</taxon>
        <taxon>Pseudomonadota</taxon>
        <taxon>Gammaproteobacteria</taxon>
        <taxon>Alteromonadales</taxon>
        <taxon>Ferrimonadaceae</taxon>
        <taxon>Ferrimonas</taxon>
    </lineage>
</organism>
<keyword evidence="6" id="KW-0769">Symport</keyword>
<evidence type="ECO:0000256" key="2">
    <source>
        <dbReference type="ARBA" id="ARBA00022448"/>
    </source>
</evidence>
<evidence type="ECO:0000256" key="7">
    <source>
        <dbReference type="SAM" id="Phobius"/>
    </source>
</evidence>
<name>A0ABP9FI16_9GAMM</name>
<dbReference type="Proteomes" id="UP001499988">
    <property type="component" value="Unassembled WGS sequence"/>
</dbReference>
<evidence type="ECO:0000256" key="5">
    <source>
        <dbReference type="ARBA" id="ARBA00023136"/>
    </source>
</evidence>
<gene>
    <name evidence="8" type="ORF">GCM10023333_40830</name>
</gene>
<keyword evidence="5 7" id="KW-0472">Membrane</keyword>
<sequence length="464" mass="48914">MSDATLSFDAKVGRAGTEQWSSRMVYVLAMTGSAVGLGNIWRFPYIMGEHGGGAFVLVYLLCIGLIGLPVLMSEALVGKFGRRSPAKSVAAIAQASGSNRGWSVVGTTGSIAGFLILSFYVVIAGWAVAYTWFGFSGQFTGKDAEQIGELFGGLLASPSSLMVVSLVMIAGITFVVSRGIRAGLEAAVSKMMPLLFVLLSVLVVYAAVTGEFGQAVQFMFAPDFSKLTWTSVLVALGHSFFTLSLASGIVIMYGAYLPEGTSIARTSVQIALLDTVVALLAGLAIFPIVFANGLEPGAGPGLLFHSLPIAFGSMPMGQIVGGLFFLMVVVAAFTSGISLIESTVVRFCEITGLSRINSAMIVATTLGLMSLLTVYSFAGADWASPEWLGMSYFDAIDQLTEKVMLPLGGLAIAVFTGWFVSREISLKLLNGNALIHALWLFCVQFLAPAAIVVVFLQSVGVLRF</sequence>
<dbReference type="PRINTS" id="PR00176">
    <property type="entry name" value="NANEUSMPORT"/>
</dbReference>
<feature type="transmembrane region" description="Helical" evidence="7">
    <location>
        <begin position="53"/>
        <end position="77"/>
    </location>
</feature>
<feature type="transmembrane region" description="Helical" evidence="7">
    <location>
        <begin position="268"/>
        <end position="290"/>
    </location>
</feature>
<evidence type="ECO:0000256" key="4">
    <source>
        <dbReference type="ARBA" id="ARBA00022989"/>
    </source>
</evidence>
<feature type="transmembrane region" description="Helical" evidence="7">
    <location>
        <begin position="111"/>
        <end position="133"/>
    </location>
</feature>
<proteinExistence type="inferred from homology"/>
<keyword evidence="9" id="KW-1185">Reference proteome</keyword>
<feature type="transmembrane region" description="Helical" evidence="7">
    <location>
        <begin position="24"/>
        <end position="41"/>
    </location>
</feature>
<dbReference type="InterPro" id="IPR037272">
    <property type="entry name" value="SNS_sf"/>
</dbReference>
<dbReference type="InterPro" id="IPR047218">
    <property type="entry name" value="YocR/YhdH-like"/>
</dbReference>
<dbReference type="PANTHER" id="PTHR42948:SF1">
    <property type="entry name" value="TRANSPORTER"/>
    <property type="match status" value="1"/>
</dbReference>
<dbReference type="PROSITE" id="PS50267">
    <property type="entry name" value="NA_NEUROTRAN_SYMP_3"/>
    <property type="match status" value="1"/>
</dbReference>
<feature type="transmembrane region" description="Helical" evidence="7">
    <location>
        <begin position="188"/>
        <end position="208"/>
    </location>
</feature>
<keyword evidence="2 6" id="KW-0813">Transport</keyword>
<evidence type="ECO:0000256" key="1">
    <source>
        <dbReference type="ARBA" id="ARBA00004141"/>
    </source>
</evidence>
<comment type="caution">
    <text evidence="8">The sequence shown here is derived from an EMBL/GenBank/DDBJ whole genome shotgun (WGS) entry which is preliminary data.</text>
</comment>
<feature type="transmembrane region" description="Helical" evidence="7">
    <location>
        <begin position="403"/>
        <end position="421"/>
    </location>
</feature>
<protein>
    <recommendedName>
        <fullName evidence="6">Transporter</fullName>
    </recommendedName>
</protein>
<dbReference type="EMBL" id="BAABJZ010000106">
    <property type="protein sequence ID" value="GAA4902534.1"/>
    <property type="molecule type" value="Genomic_DNA"/>
</dbReference>
<dbReference type="RefSeq" id="WP_345337374.1">
    <property type="nucleotide sequence ID" value="NZ_BAABJZ010000106.1"/>
</dbReference>
<evidence type="ECO:0000313" key="9">
    <source>
        <dbReference type="Proteomes" id="UP001499988"/>
    </source>
</evidence>
<dbReference type="InterPro" id="IPR000175">
    <property type="entry name" value="Na/ntran_symport"/>
</dbReference>
<evidence type="ECO:0000313" key="8">
    <source>
        <dbReference type="EMBL" id="GAA4902534.1"/>
    </source>
</evidence>
<keyword evidence="4 7" id="KW-1133">Transmembrane helix</keyword>
<feature type="transmembrane region" description="Helical" evidence="7">
    <location>
        <begin position="153"/>
        <end position="176"/>
    </location>
</feature>
<dbReference type="PROSITE" id="PS00610">
    <property type="entry name" value="NA_NEUROTRAN_SYMP_1"/>
    <property type="match status" value="1"/>
</dbReference>
<feature type="transmembrane region" description="Helical" evidence="7">
    <location>
        <begin position="228"/>
        <end position="256"/>
    </location>
</feature>
<dbReference type="PANTHER" id="PTHR42948">
    <property type="entry name" value="TRANSPORTER"/>
    <property type="match status" value="1"/>
</dbReference>